<dbReference type="PANTHER" id="PTHR33202:SF22">
    <property type="entry name" value="HYDROGEN PEROXIDE SENSITIVE REPRESSOR"/>
    <property type="match status" value="1"/>
</dbReference>
<evidence type="ECO:0000313" key="4">
    <source>
        <dbReference type="Proteomes" id="UP000199041"/>
    </source>
</evidence>
<dbReference type="PANTHER" id="PTHR33202">
    <property type="entry name" value="ZINC UPTAKE REGULATION PROTEIN"/>
    <property type="match status" value="1"/>
</dbReference>
<keyword evidence="2" id="KW-0408">Iron</keyword>
<keyword evidence="1" id="KW-0479">Metal-binding</keyword>
<dbReference type="Proteomes" id="UP000199041">
    <property type="component" value="Unassembled WGS sequence"/>
</dbReference>
<dbReference type="AlphaFoldDB" id="A0A1H4BNY1"/>
<dbReference type="InterPro" id="IPR036388">
    <property type="entry name" value="WH-like_DNA-bd_sf"/>
</dbReference>
<protein>
    <submittedName>
        <fullName evidence="3">Fur family transcriptional regulator, ferric uptake regulator</fullName>
    </submittedName>
</protein>
<dbReference type="Pfam" id="PF01475">
    <property type="entry name" value="FUR"/>
    <property type="match status" value="1"/>
</dbReference>
<reference evidence="3 4" key="1">
    <citation type="submission" date="2016-10" db="EMBL/GenBank/DDBJ databases">
        <authorList>
            <person name="de Groot N.N."/>
        </authorList>
    </citation>
    <scope>NUCLEOTIDE SEQUENCE [LARGE SCALE GENOMIC DNA]</scope>
    <source>
        <strain evidence="3 4">Vu-144</strain>
    </source>
</reference>
<organism evidence="3 4">
    <name type="scientific">Arachidicoccus rhizosphaerae</name>
    <dbReference type="NCBI Taxonomy" id="551991"/>
    <lineage>
        <taxon>Bacteria</taxon>
        <taxon>Pseudomonadati</taxon>
        <taxon>Bacteroidota</taxon>
        <taxon>Chitinophagia</taxon>
        <taxon>Chitinophagales</taxon>
        <taxon>Chitinophagaceae</taxon>
        <taxon>Arachidicoccus</taxon>
    </lineage>
</organism>
<feature type="binding site" evidence="2">
    <location>
        <position position="103"/>
    </location>
    <ligand>
        <name>Fe cation</name>
        <dbReference type="ChEBI" id="CHEBI:24875"/>
    </ligand>
</feature>
<feature type="binding site" evidence="1">
    <location>
        <position position="149"/>
    </location>
    <ligand>
        <name>Zn(2+)</name>
        <dbReference type="ChEBI" id="CHEBI:29105"/>
    </ligand>
</feature>
<evidence type="ECO:0000256" key="2">
    <source>
        <dbReference type="PIRSR" id="PIRSR602481-2"/>
    </source>
</evidence>
<dbReference type="EMBL" id="FNQY01000023">
    <property type="protein sequence ID" value="SEA49797.1"/>
    <property type="molecule type" value="Genomic_DNA"/>
</dbReference>
<proteinExistence type="predicted"/>
<keyword evidence="4" id="KW-1185">Reference proteome</keyword>
<comment type="cofactor">
    <cofactor evidence="1">
        <name>Zn(2+)</name>
        <dbReference type="ChEBI" id="CHEBI:29105"/>
    </cofactor>
    <text evidence="1">Binds 1 zinc ion per subunit.</text>
</comment>
<dbReference type="GO" id="GO:0000976">
    <property type="term" value="F:transcription cis-regulatory region binding"/>
    <property type="evidence" value="ECO:0007669"/>
    <property type="project" value="TreeGrafter"/>
</dbReference>
<gene>
    <name evidence="3" type="ORF">SAMN05192529_12319</name>
</gene>
<accession>A0A1H4BNY1</accession>
<dbReference type="GO" id="GO:1900376">
    <property type="term" value="P:regulation of secondary metabolite biosynthetic process"/>
    <property type="evidence" value="ECO:0007669"/>
    <property type="project" value="TreeGrafter"/>
</dbReference>
<dbReference type="STRING" id="551991.SAMN05192529_12319"/>
<dbReference type="InterPro" id="IPR036390">
    <property type="entry name" value="WH_DNA-bd_sf"/>
</dbReference>
<feature type="binding site" evidence="2">
    <location>
        <position position="101"/>
    </location>
    <ligand>
        <name>Fe cation</name>
        <dbReference type="ChEBI" id="CHEBI:24875"/>
    </ligand>
</feature>
<dbReference type="GO" id="GO:0045892">
    <property type="term" value="P:negative regulation of DNA-templated transcription"/>
    <property type="evidence" value="ECO:0007669"/>
    <property type="project" value="TreeGrafter"/>
</dbReference>
<feature type="binding site" evidence="1">
    <location>
        <position position="146"/>
    </location>
    <ligand>
        <name>Zn(2+)</name>
        <dbReference type="ChEBI" id="CHEBI:29105"/>
    </ligand>
</feature>
<dbReference type="InterPro" id="IPR002481">
    <property type="entry name" value="FUR"/>
</dbReference>
<evidence type="ECO:0000256" key="1">
    <source>
        <dbReference type="PIRSR" id="PIRSR602481-1"/>
    </source>
</evidence>
<comment type="cofactor">
    <cofactor evidence="2">
        <name>Mn(2+)</name>
        <dbReference type="ChEBI" id="CHEBI:29035"/>
    </cofactor>
    <cofactor evidence="2">
        <name>Fe(2+)</name>
        <dbReference type="ChEBI" id="CHEBI:29033"/>
    </cofactor>
    <text evidence="2">Binds 1 Mn(2+) or Fe(2+) ion per subunit.</text>
</comment>
<feature type="binding site" evidence="1">
    <location>
        <position position="113"/>
    </location>
    <ligand>
        <name>Zn(2+)</name>
        <dbReference type="ChEBI" id="CHEBI:29105"/>
    </ligand>
</feature>
<dbReference type="Gene3D" id="1.10.10.10">
    <property type="entry name" value="Winged helix-like DNA-binding domain superfamily/Winged helix DNA-binding domain"/>
    <property type="match status" value="1"/>
</dbReference>
<dbReference type="SUPFAM" id="SSF46785">
    <property type="entry name" value="Winged helix' DNA-binding domain"/>
    <property type="match status" value="1"/>
</dbReference>
<dbReference type="GO" id="GO:0008270">
    <property type="term" value="F:zinc ion binding"/>
    <property type="evidence" value="ECO:0007669"/>
    <property type="project" value="TreeGrafter"/>
</dbReference>
<sequence length="151" mass="16787">MIGSSGTKEVIMQDEIIANILKSANLSVTASRKKILNLFLSTNGALAHADIEQEADEKMDRITIYRTLQAFVQKGIIHIIPTTDNSIRYALCKDECSEGHHHDQHVHFVCSECHTTYCLEQINVPHVKLPSGFTESQTEVIINGLCAKCHA</sequence>
<dbReference type="GO" id="GO:0003700">
    <property type="term" value="F:DNA-binding transcription factor activity"/>
    <property type="evidence" value="ECO:0007669"/>
    <property type="project" value="InterPro"/>
</dbReference>
<feature type="binding site" evidence="1">
    <location>
        <position position="110"/>
    </location>
    <ligand>
        <name>Zn(2+)</name>
        <dbReference type="ChEBI" id="CHEBI:29105"/>
    </ligand>
</feature>
<keyword evidence="1" id="KW-0862">Zinc</keyword>
<name>A0A1H4BNY1_9BACT</name>
<evidence type="ECO:0000313" key="3">
    <source>
        <dbReference type="EMBL" id="SEA49797.1"/>
    </source>
</evidence>